<evidence type="ECO:0000259" key="1">
    <source>
        <dbReference type="SMART" id="SM00465"/>
    </source>
</evidence>
<dbReference type="PANTHER" id="PTHR37460:SF1">
    <property type="entry name" value="ENDONUCLEASE III"/>
    <property type="match status" value="1"/>
</dbReference>
<dbReference type="CDD" id="cd10441">
    <property type="entry name" value="GIY-YIG_COG1833"/>
    <property type="match status" value="1"/>
</dbReference>
<name>X1FIF2_9ZZZZ</name>
<dbReference type="InterPro" id="IPR000305">
    <property type="entry name" value="GIY-YIG_endonuc"/>
</dbReference>
<dbReference type="SMART" id="SM00465">
    <property type="entry name" value="GIYc"/>
    <property type="match status" value="1"/>
</dbReference>
<protein>
    <recommendedName>
        <fullName evidence="1">GIY-YIG domain-containing protein</fullName>
    </recommendedName>
</protein>
<dbReference type="EMBL" id="BARU01013003">
    <property type="protein sequence ID" value="GAH32305.1"/>
    <property type="molecule type" value="Genomic_DNA"/>
</dbReference>
<dbReference type="InterPro" id="IPR002837">
    <property type="entry name" value="DUF123"/>
</dbReference>
<feature type="domain" description="GIY-YIG" evidence="1">
    <location>
        <begin position="18"/>
        <end position="123"/>
    </location>
</feature>
<dbReference type="PANTHER" id="PTHR37460">
    <property type="entry name" value="ENDONUCLEASE III"/>
    <property type="match status" value="1"/>
</dbReference>
<accession>X1FIF2</accession>
<gene>
    <name evidence="2" type="ORF">S03H2_23703</name>
</gene>
<evidence type="ECO:0000313" key="2">
    <source>
        <dbReference type="EMBL" id="GAH32305.1"/>
    </source>
</evidence>
<sequence>MKGTYVLALQLKKDSRIKIGKLGILGFPKGNYCYVGSAFGKTVNLENRIKRHKKLNKSKKGKLKWHIDYFLTNPNVSVKKTFVFNNKKIECKTSQMLERNAKMSVKKFGCSDCKCKSHFHYFNNKNYEKLLTG</sequence>
<dbReference type="Pfam" id="PF01986">
    <property type="entry name" value="DUF123"/>
    <property type="match status" value="1"/>
</dbReference>
<proteinExistence type="predicted"/>
<reference evidence="2" key="1">
    <citation type="journal article" date="2014" name="Front. Microbiol.">
        <title>High frequency of phylogenetically diverse reductive dehalogenase-homologous genes in deep subseafloor sedimentary metagenomes.</title>
        <authorList>
            <person name="Kawai M."/>
            <person name="Futagami T."/>
            <person name="Toyoda A."/>
            <person name="Takaki Y."/>
            <person name="Nishi S."/>
            <person name="Hori S."/>
            <person name="Arai W."/>
            <person name="Tsubouchi T."/>
            <person name="Morono Y."/>
            <person name="Uchiyama I."/>
            <person name="Ito T."/>
            <person name="Fujiyama A."/>
            <person name="Inagaki F."/>
            <person name="Takami H."/>
        </authorList>
    </citation>
    <scope>NUCLEOTIDE SEQUENCE</scope>
    <source>
        <strain evidence="2">Expedition CK06-06</strain>
    </source>
</reference>
<organism evidence="2">
    <name type="scientific">marine sediment metagenome</name>
    <dbReference type="NCBI Taxonomy" id="412755"/>
    <lineage>
        <taxon>unclassified sequences</taxon>
        <taxon>metagenomes</taxon>
        <taxon>ecological metagenomes</taxon>
    </lineage>
</organism>
<dbReference type="AlphaFoldDB" id="X1FIF2"/>
<comment type="caution">
    <text evidence="2">The sequence shown here is derived from an EMBL/GenBank/DDBJ whole genome shotgun (WGS) entry which is preliminary data.</text>
</comment>